<keyword evidence="7" id="KW-1133">Transmembrane helix</keyword>
<evidence type="ECO:0000256" key="4">
    <source>
        <dbReference type="ARBA" id="ARBA00022984"/>
    </source>
</evidence>
<keyword evidence="10" id="KW-1185">Reference proteome</keyword>
<keyword evidence="7" id="KW-0472">Membrane</keyword>
<feature type="region of interest" description="Disordered" evidence="6">
    <location>
        <begin position="16"/>
        <end position="35"/>
    </location>
</feature>
<dbReference type="EMBL" id="JBHTMM010000001">
    <property type="protein sequence ID" value="MFD1304307.1"/>
    <property type="molecule type" value="Genomic_DNA"/>
</dbReference>
<dbReference type="Pfam" id="PF03734">
    <property type="entry name" value="YkuD"/>
    <property type="match status" value="1"/>
</dbReference>
<evidence type="ECO:0000256" key="6">
    <source>
        <dbReference type="SAM" id="MobiDB-lite"/>
    </source>
</evidence>
<accession>A0ABW3X3V1</accession>
<dbReference type="InterPro" id="IPR005490">
    <property type="entry name" value="LD_TPept_cat_dom"/>
</dbReference>
<keyword evidence="4" id="KW-0573">Peptidoglycan synthesis</keyword>
<evidence type="ECO:0000313" key="10">
    <source>
        <dbReference type="Proteomes" id="UP001597058"/>
    </source>
</evidence>
<organism evidence="9 10">
    <name type="scientific">Streptomyces kaempferi</name>
    <dbReference type="NCBI Taxonomy" id="333725"/>
    <lineage>
        <taxon>Bacteria</taxon>
        <taxon>Bacillati</taxon>
        <taxon>Actinomycetota</taxon>
        <taxon>Actinomycetes</taxon>
        <taxon>Kitasatosporales</taxon>
        <taxon>Streptomycetaceae</taxon>
        <taxon>Streptomyces</taxon>
    </lineage>
</organism>
<protein>
    <submittedName>
        <fullName evidence="9">L,D-transpeptidase</fullName>
        <ecNumber evidence="9">2.-.-.-</ecNumber>
    </submittedName>
</protein>
<dbReference type="Proteomes" id="UP001597058">
    <property type="component" value="Unassembled WGS sequence"/>
</dbReference>
<keyword evidence="5" id="KW-0961">Cell wall biogenesis/degradation</keyword>
<gene>
    <name evidence="9" type="ORF">ACFQ5X_00420</name>
</gene>
<sequence>MSDELASELASDLRELAASGETPPPVSGAGIRLRAVRRRRRRRTAVTVSVAGACAAASLALLLALHLGDGGTRERPSPAASHTAPSRTPVAVGATVDLARRVLTAAGRDMPVSAGMPGRPTPTGRMTVVAKRDVRVVPALEVGPKDVYALKVPWVIELRAADGTTNFVGALSADQKAPGNYDVTDGWIGLRSADAQWLYGQLDLGAVVEIVEIGDTVSGPSEAAVDTVPPATGGTDARPSSGRQPAATAIPSR</sequence>
<proteinExistence type="predicted"/>
<evidence type="ECO:0000256" key="2">
    <source>
        <dbReference type="ARBA" id="ARBA00022679"/>
    </source>
</evidence>
<comment type="pathway">
    <text evidence="1">Cell wall biogenesis; peptidoglycan biosynthesis.</text>
</comment>
<reference evidence="10" key="1">
    <citation type="journal article" date="2019" name="Int. J. Syst. Evol. Microbiol.">
        <title>The Global Catalogue of Microorganisms (GCM) 10K type strain sequencing project: providing services to taxonomists for standard genome sequencing and annotation.</title>
        <authorList>
            <consortium name="The Broad Institute Genomics Platform"/>
            <consortium name="The Broad Institute Genome Sequencing Center for Infectious Disease"/>
            <person name="Wu L."/>
            <person name="Ma J."/>
        </authorList>
    </citation>
    <scope>NUCLEOTIDE SEQUENCE [LARGE SCALE GENOMIC DNA]</scope>
    <source>
        <strain evidence="10">CGMCC 4.7020</strain>
    </source>
</reference>
<keyword evidence="3" id="KW-0133">Cell shape</keyword>
<evidence type="ECO:0000313" key="9">
    <source>
        <dbReference type="EMBL" id="MFD1304307.1"/>
    </source>
</evidence>
<name>A0ABW3X3V1_9ACTN</name>
<evidence type="ECO:0000259" key="8">
    <source>
        <dbReference type="Pfam" id="PF03734"/>
    </source>
</evidence>
<keyword evidence="2 9" id="KW-0808">Transferase</keyword>
<feature type="domain" description="L,D-TPase catalytic" evidence="8">
    <location>
        <begin position="95"/>
        <end position="210"/>
    </location>
</feature>
<evidence type="ECO:0000256" key="7">
    <source>
        <dbReference type="SAM" id="Phobius"/>
    </source>
</evidence>
<dbReference type="RefSeq" id="WP_356015775.1">
    <property type="nucleotide sequence ID" value="NZ_JBHSKH010000011.1"/>
</dbReference>
<dbReference type="GO" id="GO:0016740">
    <property type="term" value="F:transferase activity"/>
    <property type="evidence" value="ECO:0007669"/>
    <property type="project" value="UniProtKB-KW"/>
</dbReference>
<evidence type="ECO:0000256" key="5">
    <source>
        <dbReference type="ARBA" id="ARBA00023316"/>
    </source>
</evidence>
<dbReference type="EC" id="2.-.-.-" evidence="9"/>
<evidence type="ECO:0000256" key="1">
    <source>
        <dbReference type="ARBA" id="ARBA00004752"/>
    </source>
</evidence>
<dbReference type="Gene3D" id="2.40.440.10">
    <property type="entry name" value="L,D-transpeptidase catalytic domain-like"/>
    <property type="match status" value="1"/>
</dbReference>
<evidence type="ECO:0000256" key="3">
    <source>
        <dbReference type="ARBA" id="ARBA00022960"/>
    </source>
</evidence>
<comment type="caution">
    <text evidence="9">The sequence shown here is derived from an EMBL/GenBank/DDBJ whole genome shotgun (WGS) entry which is preliminary data.</text>
</comment>
<keyword evidence="7" id="KW-0812">Transmembrane</keyword>
<feature type="region of interest" description="Disordered" evidence="6">
    <location>
        <begin position="219"/>
        <end position="253"/>
    </location>
</feature>
<dbReference type="SUPFAM" id="SSF141523">
    <property type="entry name" value="L,D-transpeptidase catalytic domain-like"/>
    <property type="match status" value="1"/>
</dbReference>
<dbReference type="CDD" id="cd16913">
    <property type="entry name" value="YkuD_like"/>
    <property type="match status" value="1"/>
</dbReference>
<dbReference type="InterPro" id="IPR038063">
    <property type="entry name" value="Transpep_catalytic_dom"/>
</dbReference>
<feature type="transmembrane region" description="Helical" evidence="7">
    <location>
        <begin position="44"/>
        <end position="67"/>
    </location>
</feature>